<dbReference type="InterPro" id="IPR017748">
    <property type="entry name" value="TagF"/>
</dbReference>
<accession>A0ABU1PFJ2</accession>
<dbReference type="InterPro" id="IPR038225">
    <property type="entry name" value="TagF_sf"/>
</dbReference>
<dbReference type="Gene3D" id="3.40.1730.10">
    <property type="entry name" value="pa0076 domain"/>
    <property type="match status" value="1"/>
</dbReference>
<name>A0ABU1PFJ2_9BURK</name>
<proteinExistence type="predicted"/>
<dbReference type="Proteomes" id="UP001260715">
    <property type="component" value="Unassembled WGS sequence"/>
</dbReference>
<evidence type="ECO:0000313" key="2">
    <source>
        <dbReference type="Proteomes" id="UP001260715"/>
    </source>
</evidence>
<dbReference type="RefSeq" id="WP_102663489.1">
    <property type="nucleotide sequence ID" value="NZ_JAVDSJ010000003.1"/>
</dbReference>
<protein>
    <submittedName>
        <fullName evidence="1">Type VI secretion system protein ImpM</fullName>
    </submittedName>
</protein>
<dbReference type="Pfam" id="PF09867">
    <property type="entry name" value="TagF_N"/>
    <property type="match status" value="1"/>
</dbReference>
<gene>
    <name evidence="1" type="ORF">J2W50_002916</name>
</gene>
<organism evidence="1 2">
    <name type="scientific">Herbaspirillum frisingense</name>
    <dbReference type="NCBI Taxonomy" id="92645"/>
    <lineage>
        <taxon>Bacteria</taxon>
        <taxon>Pseudomonadati</taxon>
        <taxon>Pseudomonadota</taxon>
        <taxon>Betaproteobacteria</taxon>
        <taxon>Burkholderiales</taxon>
        <taxon>Oxalobacteraceae</taxon>
        <taxon>Herbaspirillum</taxon>
    </lineage>
</organism>
<keyword evidence="2" id="KW-1185">Reference proteome</keyword>
<sequence>MSRTSTPIRVGYFGKIPARGDFIKATDNAALITLLDNWLAQAMELLSNDPRWKDIYDALKPLHFVVMGPRSRRAVAGHLRASGDQSQRRFPFISMSTFDVEDPIAFVNHSAMILSRLWSRLDMLTDDVLDASDPGPPLQALTAAELELDIDRTGYSAIFTDFLELQTLASLGQLLQHAGFQGDLRHLLLALGLLLHPVMTSTSSRLDKNLILPLPLDPLYRGLVTSFWMHLLTPFLSRADFELLLFQTSLRGQPCMFLGFSGASPRTLHAVIDSGSGAEHNIAFDKADWVEEHVYSGPGIQKLSSYLTHPDLSLKSVMGSFHHAFIGA</sequence>
<evidence type="ECO:0000313" key="1">
    <source>
        <dbReference type="EMBL" id="MDR6584706.1"/>
    </source>
</evidence>
<reference evidence="1 2" key="1">
    <citation type="submission" date="2023-07" db="EMBL/GenBank/DDBJ databases">
        <title>Sorghum-associated microbial communities from plants grown in Nebraska, USA.</title>
        <authorList>
            <person name="Schachtman D."/>
        </authorList>
    </citation>
    <scope>NUCLEOTIDE SEQUENCE [LARGE SCALE GENOMIC DNA]</scope>
    <source>
        <strain evidence="1 2">596</strain>
    </source>
</reference>
<comment type="caution">
    <text evidence="1">The sequence shown here is derived from an EMBL/GenBank/DDBJ whole genome shotgun (WGS) entry which is preliminary data.</text>
</comment>
<dbReference type="NCBIfam" id="TIGR03373">
    <property type="entry name" value="VI_minor_4"/>
    <property type="match status" value="1"/>
</dbReference>
<dbReference type="EMBL" id="JAVDSJ010000003">
    <property type="protein sequence ID" value="MDR6584706.1"/>
    <property type="molecule type" value="Genomic_DNA"/>
</dbReference>